<proteinExistence type="predicted"/>
<organism evidence="1 2">
    <name type="scientific">Neptuniibacter pectenicola</name>
    <dbReference type="NCBI Taxonomy" id="1806669"/>
    <lineage>
        <taxon>Bacteria</taxon>
        <taxon>Pseudomonadati</taxon>
        <taxon>Pseudomonadota</taxon>
        <taxon>Gammaproteobacteria</taxon>
        <taxon>Oceanospirillales</taxon>
        <taxon>Oceanospirillaceae</taxon>
        <taxon>Neptuniibacter</taxon>
    </lineage>
</organism>
<dbReference type="Proteomes" id="UP001449225">
    <property type="component" value="Unassembled WGS sequence"/>
</dbReference>
<comment type="caution">
    <text evidence="1">The sequence shown here is derived from an EMBL/GenBank/DDBJ whole genome shotgun (WGS) entry which is preliminary data.</text>
</comment>
<gene>
    <name evidence="1" type="ORF">WNY58_07445</name>
</gene>
<dbReference type="Pfam" id="PF07103">
    <property type="entry name" value="DUF1365"/>
    <property type="match status" value="1"/>
</dbReference>
<dbReference type="PANTHER" id="PTHR33973:SF4">
    <property type="entry name" value="OS07G0153300 PROTEIN"/>
    <property type="match status" value="1"/>
</dbReference>
<keyword evidence="2" id="KW-1185">Reference proteome</keyword>
<evidence type="ECO:0000313" key="2">
    <source>
        <dbReference type="Proteomes" id="UP001449225"/>
    </source>
</evidence>
<dbReference type="InterPro" id="IPR010775">
    <property type="entry name" value="DUF1365"/>
</dbReference>
<reference evidence="1 2" key="1">
    <citation type="submission" date="2024-03" db="EMBL/GenBank/DDBJ databases">
        <title>Community enrichment and isolation of bacterial strains for fucoidan degradation.</title>
        <authorList>
            <person name="Sichert A."/>
        </authorList>
    </citation>
    <scope>NUCLEOTIDE SEQUENCE [LARGE SCALE GENOMIC DNA]</scope>
    <source>
        <strain evidence="1 2">AS76</strain>
    </source>
</reference>
<evidence type="ECO:0000313" key="1">
    <source>
        <dbReference type="EMBL" id="MEM5536223.1"/>
    </source>
</evidence>
<accession>A0ABU9TRT7</accession>
<sequence>MVNLRSCLYQGVVMHHRFRPVKNRFIYRVFSLCVDLDELPLLNKLKWLSINGFNLFSFNEKDHGSGRGSLADDIRQCLTDKGYARATHRIQLLCYPRILGYTFNPLSVYFCYNERDELDVILYEVTNTFGSRHTYLFEAHSQDKQIRHACTKAMYVSPFMPMDTTYAFRIHPPAERIAVCIRQTEQVEQKKHPILHATFTGTQHPLTDRSLLNVFIRYPLMTLKVIAGIHWEALKLWRKKLKLQPRDTHKNHSISWQDKNGVTHYESL</sequence>
<dbReference type="PANTHER" id="PTHR33973">
    <property type="entry name" value="OS07G0153300 PROTEIN"/>
    <property type="match status" value="1"/>
</dbReference>
<protein>
    <submittedName>
        <fullName evidence="1">DUF1365 domain-containing protein</fullName>
    </submittedName>
</protein>
<name>A0ABU9TRT7_9GAMM</name>
<dbReference type="EMBL" id="JBBMRA010000005">
    <property type="protein sequence ID" value="MEM5536223.1"/>
    <property type="molecule type" value="Genomic_DNA"/>
</dbReference>
<dbReference type="RefSeq" id="WP_342854184.1">
    <property type="nucleotide sequence ID" value="NZ_JBBMRA010000005.1"/>
</dbReference>